<keyword evidence="3" id="KW-1185">Reference proteome</keyword>
<proteinExistence type="predicted"/>
<dbReference type="STRING" id="1348853.LK12_18330"/>
<dbReference type="InterPro" id="IPR051678">
    <property type="entry name" value="AGP_Transferase"/>
</dbReference>
<dbReference type="SUPFAM" id="SSF56112">
    <property type="entry name" value="Protein kinase-like (PK-like)"/>
    <property type="match status" value="1"/>
</dbReference>
<accession>A0A0B1ZLA8</accession>
<dbReference type="InterPro" id="IPR041726">
    <property type="entry name" value="ACAD10_11_N"/>
</dbReference>
<dbReference type="InterPro" id="IPR002575">
    <property type="entry name" value="Aminoglycoside_PTrfase"/>
</dbReference>
<dbReference type="Gene3D" id="3.30.200.20">
    <property type="entry name" value="Phosphorylase Kinase, domain 1"/>
    <property type="match status" value="1"/>
</dbReference>
<name>A0A0B1ZLA8_9SPHN</name>
<gene>
    <name evidence="2" type="ORF">LK12_18330</name>
</gene>
<dbReference type="EMBL" id="JTDI01000006">
    <property type="protein sequence ID" value="KHK90050.1"/>
    <property type="molecule type" value="Genomic_DNA"/>
</dbReference>
<dbReference type="OrthoDB" id="3806873at2"/>
<comment type="caution">
    <text evidence="2">The sequence shown here is derived from an EMBL/GenBank/DDBJ whole genome shotgun (WGS) entry which is preliminary data.</text>
</comment>
<reference evidence="2 3" key="1">
    <citation type="submission" date="2014-10" db="EMBL/GenBank/DDBJ databases">
        <title>Genome sequence of Novosphingobium malaysiense MUSC 273(T).</title>
        <authorList>
            <person name="Lee L.-H."/>
        </authorList>
    </citation>
    <scope>NUCLEOTIDE SEQUENCE [LARGE SCALE GENOMIC DNA]</scope>
    <source>
        <strain evidence="2 3">MUSC 273</strain>
    </source>
</reference>
<evidence type="ECO:0000313" key="2">
    <source>
        <dbReference type="EMBL" id="KHK90050.1"/>
    </source>
</evidence>
<evidence type="ECO:0000313" key="3">
    <source>
        <dbReference type="Proteomes" id="UP000031057"/>
    </source>
</evidence>
<dbReference type="Gene3D" id="3.90.1200.10">
    <property type="match status" value="1"/>
</dbReference>
<dbReference type="AlphaFoldDB" id="A0A0B1ZLA8"/>
<feature type="domain" description="Aminoglycoside phosphotransferase" evidence="1">
    <location>
        <begin position="33"/>
        <end position="271"/>
    </location>
</feature>
<dbReference type="PANTHER" id="PTHR21310">
    <property type="entry name" value="AMINOGLYCOSIDE PHOSPHOTRANSFERASE-RELATED-RELATED"/>
    <property type="match status" value="1"/>
</dbReference>
<dbReference type="Proteomes" id="UP000031057">
    <property type="component" value="Unassembled WGS sequence"/>
</dbReference>
<dbReference type="CDD" id="cd05154">
    <property type="entry name" value="ACAD10_11_N-like"/>
    <property type="match status" value="1"/>
</dbReference>
<dbReference type="RefSeq" id="WP_039287795.1">
    <property type="nucleotide sequence ID" value="NZ_JTDI01000006.1"/>
</dbReference>
<protein>
    <recommendedName>
        <fullName evidence="1">Aminoglycoside phosphotransferase domain-containing protein</fullName>
    </recommendedName>
</protein>
<sequence length="342" mass="38367">MASEGIALETRIADYLAHRMPGAASLEVEGLARIHGGSSQETFRLRAKWREDGEDRSRQLILRRAPEAGLVNAEHDLEFKVYSALADRGVPVPRAHYLELDPAWLDRPFFIMDLMPGKPGEIYGTDDPYDGDSDAVAHNFWRHMGTLASQDHLALGLTHLRNGEAEGGFAASELSYWEAKLDEDEAIVEPVVRGAIRWLRRNLPADPVHPAICHGDFRSGNFLYLPGGEISAVLDWEMCHISDPLEDMAWALDPMWTMERHMTLDEAIPLWEETSGMPVDRAALDWWRLFSMVKACSLWTTAEASFENGTSREMIVALTAMRASSFHRRQIIGRMADLGAKA</sequence>
<organism evidence="2 3">
    <name type="scientific">Novosphingobium malaysiense</name>
    <dbReference type="NCBI Taxonomy" id="1348853"/>
    <lineage>
        <taxon>Bacteria</taxon>
        <taxon>Pseudomonadati</taxon>
        <taxon>Pseudomonadota</taxon>
        <taxon>Alphaproteobacteria</taxon>
        <taxon>Sphingomonadales</taxon>
        <taxon>Sphingomonadaceae</taxon>
        <taxon>Novosphingobium</taxon>
    </lineage>
</organism>
<dbReference type="InterPro" id="IPR011009">
    <property type="entry name" value="Kinase-like_dom_sf"/>
</dbReference>
<dbReference type="PANTHER" id="PTHR21310:SF57">
    <property type="entry name" value="BLR2944 PROTEIN"/>
    <property type="match status" value="1"/>
</dbReference>
<dbReference type="Pfam" id="PF01636">
    <property type="entry name" value="APH"/>
    <property type="match status" value="1"/>
</dbReference>
<evidence type="ECO:0000259" key="1">
    <source>
        <dbReference type="Pfam" id="PF01636"/>
    </source>
</evidence>